<name>A0A9Q1QY77_9SOLA</name>
<evidence type="ECO:0000313" key="1">
    <source>
        <dbReference type="EMBL" id="KAJ8532505.1"/>
    </source>
</evidence>
<comment type="caution">
    <text evidence="1">The sequence shown here is derived from an EMBL/GenBank/DDBJ whole genome shotgun (WGS) entry which is preliminary data.</text>
</comment>
<dbReference type="EMBL" id="JAJAGQ010000020">
    <property type="protein sequence ID" value="KAJ8532505.1"/>
    <property type="molecule type" value="Genomic_DNA"/>
</dbReference>
<dbReference type="AlphaFoldDB" id="A0A9Q1QY77"/>
<gene>
    <name evidence="1" type="ORF">K7X08_012428</name>
</gene>
<keyword evidence="2" id="KW-1185">Reference proteome</keyword>
<dbReference type="SUPFAM" id="SSF117281">
    <property type="entry name" value="Kelch motif"/>
    <property type="match status" value="1"/>
</dbReference>
<organism evidence="1 2">
    <name type="scientific">Anisodus acutangulus</name>
    <dbReference type="NCBI Taxonomy" id="402998"/>
    <lineage>
        <taxon>Eukaryota</taxon>
        <taxon>Viridiplantae</taxon>
        <taxon>Streptophyta</taxon>
        <taxon>Embryophyta</taxon>
        <taxon>Tracheophyta</taxon>
        <taxon>Spermatophyta</taxon>
        <taxon>Magnoliopsida</taxon>
        <taxon>eudicotyledons</taxon>
        <taxon>Gunneridae</taxon>
        <taxon>Pentapetalae</taxon>
        <taxon>asterids</taxon>
        <taxon>lamiids</taxon>
        <taxon>Solanales</taxon>
        <taxon>Solanaceae</taxon>
        <taxon>Solanoideae</taxon>
        <taxon>Hyoscyameae</taxon>
        <taxon>Anisodus</taxon>
    </lineage>
</organism>
<sequence length="225" mass="25227">MGNRISQEDSPFIAAIGKKKLCVVSGYEEFLPNPKDDDTRSPKDRWNSYDWSKAGEIYDPDTNSWTCVDAPMEHFREYRSLGAALAVDKDEILFPCRADQSIVFCNLTAEVYIVDKLNSLDILHPLTHLKPPTDTIWFHPPIPVLLGLPNGDLLVIVKEDGGGGARNLTLACLTVSREGNYSLNVSLRYFQPFSVDGPFVLHDGKTMLKNKQRTKGLTATSKRKR</sequence>
<protein>
    <submittedName>
        <fullName evidence="1">Uncharacterized protein</fullName>
    </submittedName>
</protein>
<dbReference type="Proteomes" id="UP001152561">
    <property type="component" value="Unassembled WGS sequence"/>
</dbReference>
<dbReference type="InterPro" id="IPR015915">
    <property type="entry name" value="Kelch-typ_b-propeller"/>
</dbReference>
<dbReference type="OrthoDB" id="10335647at2759"/>
<accession>A0A9Q1QY77</accession>
<proteinExistence type="predicted"/>
<reference evidence="2" key="1">
    <citation type="journal article" date="2023" name="Proc. Natl. Acad. Sci. U.S.A.">
        <title>Genomic and structural basis for evolution of tropane alkaloid biosynthesis.</title>
        <authorList>
            <person name="Wanga Y.-J."/>
            <person name="Taina T."/>
            <person name="Yua J.-Y."/>
            <person name="Lia J."/>
            <person name="Xua B."/>
            <person name="Chenc J."/>
            <person name="D'Auriad J.C."/>
            <person name="Huanga J.-P."/>
            <person name="Huanga S.-X."/>
        </authorList>
    </citation>
    <scope>NUCLEOTIDE SEQUENCE [LARGE SCALE GENOMIC DNA]</scope>
    <source>
        <strain evidence="2">cv. KIB-2019</strain>
    </source>
</reference>
<evidence type="ECO:0000313" key="2">
    <source>
        <dbReference type="Proteomes" id="UP001152561"/>
    </source>
</evidence>